<evidence type="ECO:0000256" key="2">
    <source>
        <dbReference type="ARBA" id="ARBA00022448"/>
    </source>
</evidence>
<comment type="subcellular location">
    <subcellularLocation>
        <location evidence="1">Membrane</location>
        <topology evidence="1">Multi-pass membrane protein</topology>
    </subcellularLocation>
</comment>
<evidence type="ECO:0000256" key="6">
    <source>
        <dbReference type="SAM" id="Phobius"/>
    </source>
</evidence>
<keyword evidence="2" id="KW-0813">Transport</keyword>
<feature type="transmembrane region" description="Helical" evidence="6">
    <location>
        <begin position="306"/>
        <end position="326"/>
    </location>
</feature>
<evidence type="ECO:0000256" key="1">
    <source>
        <dbReference type="ARBA" id="ARBA00004141"/>
    </source>
</evidence>
<feature type="transmembrane region" description="Helical" evidence="6">
    <location>
        <begin position="31"/>
        <end position="52"/>
    </location>
</feature>
<evidence type="ECO:0008006" key="9">
    <source>
        <dbReference type="Google" id="ProtNLM"/>
    </source>
</evidence>
<comment type="caution">
    <text evidence="7">The sequence shown here is derived from an EMBL/GenBank/DDBJ whole genome shotgun (WGS) entry which is preliminary data.</text>
</comment>
<keyword evidence="4 6" id="KW-1133">Transmembrane helix</keyword>
<organism evidence="7 8">
    <name type="scientific">Tritrichomonas musculus</name>
    <dbReference type="NCBI Taxonomy" id="1915356"/>
    <lineage>
        <taxon>Eukaryota</taxon>
        <taxon>Metamonada</taxon>
        <taxon>Parabasalia</taxon>
        <taxon>Tritrichomonadida</taxon>
        <taxon>Tritrichomonadidae</taxon>
        <taxon>Tritrichomonas</taxon>
    </lineage>
</organism>
<evidence type="ECO:0000256" key="4">
    <source>
        <dbReference type="ARBA" id="ARBA00022989"/>
    </source>
</evidence>
<feature type="transmembrane region" description="Helical" evidence="6">
    <location>
        <begin position="256"/>
        <end position="275"/>
    </location>
</feature>
<protein>
    <recommendedName>
        <fullName evidence="9">Major facilitator superfamily transporter</fullName>
    </recommendedName>
</protein>
<dbReference type="PANTHER" id="PTHR19432">
    <property type="entry name" value="SUGAR TRANSPORTER"/>
    <property type="match status" value="1"/>
</dbReference>
<dbReference type="Proteomes" id="UP001470230">
    <property type="component" value="Unassembled WGS sequence"/>
</dbReference>
<dbReference type="InterPro" id="IPR036259">
    <property type="entry name" value="MFS_trans_sf"/>
</dbReference>
<gene>
    <name evidence="7" type="ORF">M9Y10_037306</name>
</gene>
<dbReference type="Gene3D" id="1.20.1250.20">
    <property type="entry name" value="MFS general substrate transporter like domains"/>
    <property type="match status" value="2"/>
</dbReference>
<evidence type="ECO:0000313" key="7">
    <source>
        <dbReference type="EMBL" id="KAK8836784.1"/>
    </source>
</evidence>
<proteinExistence type="predicted"/>
<name>A0ABR2GSA1_9EUKA</name>
<dbReference type="PANTHER" id="PTHR19432:SF26">
    <property type="entry name" value="MAJOR FACILITATOR SUPERFAMILY (MFS) PROFILE DOMAIN-CONTAINING PROTEIN"/>
    <property type="match status" value="1"/>
</dbReference>
<feature type="transmembrane region" description="Helical" evidence="6">
    <location>
        <begin position="207"/>
        <end position="227"/>
    </location>
</feature>
<dbReference type="Pfam" id="PF07690">
    <property type="entry name" value="MFS_1"/>
    <property type="match status" value="1"/>
</dbReference>
<evidence type="ECO:0000256" key="3">
    <source>
        <dbReference type="ARBA" id="ARBA00022692"/>
    </source>
</evidence>
<feature type="transmembrane region" description="Helical" evidence="6">
    <location>
        <begin position="398"/>
        <end position="420"/>
    </location>
</feature>
<feature type="transmembrane region" description="Helical" evidence="6">
    <location>
        <begin position="172"/>
        <end position="195"/>
    </location>
</feature>
<evidence type="ECO:0000313" key="8">
    <source>
        <dbReference type="Proteomes" id="UP001470230"/>
    </source>
</evidence>
<keyword evidence="8" id="KW-1185">Reference proteome</keyword>
<feature type="transmembrane region" description="Helical" evidence="6">
    <location>
        <begin position="338"/>
        <end position="357"/>
    </location>
</feature>
<feature type="transmembrane region" description="Helical" evidence="6">
    <location>
        <begin position="100"/>
        <end position="118"/>
    </location>
</feature>
<feature type="transmembrane region" description="Helical" evidence="6">
    <location>
        <begin position="64"/>
        <end position="88"/>
    </location>
</feature>
<keyword evidence="3 6" id="KW-0812">Transmembrane</keyword>
<reference evidence="7 8" key="1">
    <citation type="submission" date="2024-04" db="EMBL/GenBank/DDBJ databases">
        <title>Tritrichomonas musculus Genome.</title>
        <authorList>
            <person name="Alves-Ferreira E."/>
            <person name="Grigg M."/>
            <person name="Lorenzi H."/>
            <person name="Galac M."/>
        </authorList>
    </citation>
    <scope>NUCLEOTIDE SEQUENCE [LARGE SCALE GENOMIC DNA]</scope>
    <source>
        <strain evidence="7 8">EAF2021</strain>
    </source>
</reference>
<sequence>MLDDSSSVQSFTANSLSETLQRKQKLSFIRILGIASSQLAPSILFMVLPTYFQPLSTKLHLPQLWKALLLFINSFSIFFISPLVGVYSDSCMFKWGRRRIYIVISLIVILIGLFMMSYCEKIGEFIKPKNPEILQQIIFGVSYELVNVAGSILDSPSRSICTDVTPVSQQNVISNVCSVYNAFGGIIVSLIGSLGLEKYTSLNQEQFVLILSTAICTIAILITVFVAHEEPLTVKPEKVRPFKQIFESLRDMPKPIIHTLPSFLMIAIASFQLGIQFTHFIAHDIFHGDNTDPSQPDKMKLYDEGIAFAMILNAIKHGFQFIYGFILTKLCDWIGYKWSTFFGYMCMTIALFLFFFLNNRYAFIGVSILRAIGFHTSSTLTMSITSITTTVLHRDFGAYYGIIMMFSVLGEQVSNLGIGTGLEKLWPNDPRMLIGVSSSFGLIAALLSLWIVEPPTDSHDFQDPLLENCKN</sequence>
<dbReference type="SUPFAM" id="SSF103473">
    <property type="entry name" value="MFS general substrate transporter"/>
    <property type="match status" value="1"/>
</dbReference>
<dbReference type="EMBL" id="JAPFFF010000063">
    <property type="protein sequence ID" value="KAK8836784.1"/>
    <property type="molecule type" value="Genomic_DNA"/>
</dbReference>
<feature type="transmembrane region" description="Helical" evidence="6">
    <location>
        <begin position="369"/>
        <end position="392"/>
    </location>
</feature>
<dbReference type="InterPro" id="IPR011701">
    <property type="entry name" value="MFS"/>
</dbReference>
<accession>A0ABR2GSA1</accession>
<keyword evidence="5 6" id="KW-0472">Membrane</keyword>
<feature type="transmembrane region" description="Helical" evidence="6">
    <location>
        <begin position="432"/>
        <end position="452"/>
    </location>
</feature>
<evidence type="ECO:0000256" key="5">
    <source>
        <dbReference type="ARBA" id="ARBA00023136"/>
    </source>
</evidence>